<keyword evidence="1" id="KW-0812">Transmembrane</keyword>
<gene>
    <name evidence="2" type="ORF">MNB_SM-6-106</name>
</gene>
<evidence type="ECO:0000256" key="1">
    <source>
        <dbReference type="SAM" id="Phobius"/>
    </source>
</evidence>
<sequence>MLNTRDLEKRWLHYKIKSYIPHAVIFVSIIIIILILLILTIPSKIKEEQKTKAITITKPIAKIKVEQNSTAITKKKEPINTPLNKLPQTPVLNSQKDTTLTLTPSMGFVKHMQNQEQQPYYTTIHTERKKVKKEQKRRRKMARKQPVAEEEYLEVKEKKNLQSIAKEQPKKQIITIEKQDSKHDIQEIVKRFKKDNNPALSLFLAKKYYELGNYEQSYNYALITNGINNGIEASWLIFVKSLVKLHKKEMAIKTLREYINYSHSENAKILLNDIESGKFK</sequence>
<keyword evidence="1" id="KW-1133">Transmembrane helix</keyword>
<protein>
    <submittedName>
        <fullName evidence="2">Transformation system protein</fullName>
    </submittedName>
</protein>
<dbReference type="AlphaFoldDB" id="A0A1W1CPP8"/>
<organism evidence="2">
    <name type="scientific">hydrothermal vent metagenome</name>
    <dbReference type="NCBI Taxonomy" id="652676"/>
    <lineage>
        <taxon>unclassified sequences</taxon>
        <taxon>metagenomes</taxon>
        <taxon>ecological metagenomes</taxon>
    </lineage>
</organism>
<feature type="transmembrane region" description="Helical" evidence="1">
    <location>
        <begin position="20"/>
        <end position="41"/>
    </location>
</feature>
<dbReference type="EMBL" id="FPHK01000112">
    <property type="protein sequence ID" value="SFV67860.1"/>
    <property type="molecule type" value="Genomic_DNA"/>
</dbReference>
<proteinExistence type="predicted"/>
<accession>A0A1W1CPP8</accession>
<evidence type="ECO:0000313" key="2">
    <source>
        <dbReference type="EMBL" id="SFV67860.1"/>
    </source>
</evidence>
<reference evidence="2" key="1">
    <citation type="submission" date="2016-10" db="EMBL/GenBank/DDBJ databases">
        <authorList>
            <person name="de Groot N.N."/>
        </authorList>
    </citation>
    <scope>NUCLEOTIDE SEQUENCE</scope>
</reference>
<name>A0A1W1CPP8_9ZZZZ</name>
<keyword evidence="1" id="KW-0472">Membrane</keyword>